<dbReference type="InterPro" id="IPR045632">
    <property type="entry name" value="DUF6314"/>
</dbReference>
<evidence type="ECO:0000313" key="3">
    <source>
        <dbReference type="Proteomes" id="UP001227126"/>
    </source>
</evidence>
<proteinExistence type="predicted"/>
<organism evidence="2 3">
    <name type="scientific">Sedimentitalea xiamensis</name>
    <dbReference type="NCBI Taxonomy" id="3050037"/>
    <lineage>
        <taxon>Bacteria</taxon>
        <taxon>Pseudomonadati</taxon>
        <taxon>Pseudomonadota</taxon>
        <taxon>Alphaproteobacteria</taxon>
        <taxon>Rhodobacterales</taxon>
        <taxon>Paracoccaceae</taxon>
        <taxon>Sedimentitalea</taxon>
    </lineage>
</organism>
<evidence type="ECO:0000313" key="2">
    <source>
        <dbReference type="EMBL" id="MDK3074148.1"/>
    </source>
</evidence>
<protein>
    <submittedName>
        <fullName evidence="2">DUF6314 family protein</fullName>
    </submittedName>
</protein>
<reference evidence="2 3" key="1">
    <citation type="submission" date="2023-05" db="EMBL/GenBank/DDBJ databases">
        <title>Sedimentitalea sp. nov. JM2-8.</title>
        <authorList>
            <person name="Huang J."/>
        </authorList>
    </citation>
    <scope>NUCLEOTIDE SEQUENCE [LARGE SCALE GENOMIC DNA]</scope>
    <source>
        <strain evidence="2 3">JM2-8</strain>
    </source>
</reference>
<gene>
    <name evidence="2" type="ORF">QO034_13580</name>
</gene>
<feature type="domain" description="DUF6314" evidence="1">
    <location>
        <begin position="11"/>
        <end position="134"/>
    </location>
</feature>
<evidence type="ECO:0000259" key="1">
    <source>
        <dbReference type="Pfam" id="PF19834"/>
    </source>
</evidence>
<dbReference type="EMBL" id="JASNJE010000016">
    <property type="protein sequence ID" value="MDK3074148.1"/>
    <property type="molecule type" value="Genomic_DNA"/>
</dbReference>
<dbReference type="Pfam" id="PF19834">
    <property type="entry name" value="DUF6314"/>
    <property type="match status" value="1"/>
</dbReference>
<comment type="caution">
    <text evidence="2">The sequence shown here is derived from an EMBL/GenBank/DDBJ whole genome shotgun (WGS) entry which is preliminary data.</text>
</comment>
<name>A0ABT7FGR5_9RHOB</name>
<dbReference type="Proteomes" id="UP001227126">
    <property type="component" value="Unassembled WGS sequence"/>
</dbReference>
<dbReference type="RefSeq" id="WP_284486082.1">
    <property type="nucleotide sequence ID" value="NZ_JASNJE010000016.1"/>
</dbReference>
<sequence length="137" mass="15783">MTDQARNATDFLGTWTVQREIVHRDGPVAQFHGTAVWEEAAGGMLYTERGLLGIAGHPAIAASRCYRWKPNLTVWFDDGRFFHKVPQCGGPVSHWCEPDQYDGYYDFGHWPDFRVTWRVAGPRKAYRMTSLYRRTEG</sequence>
<accession>A0ABT7FGR5</accession>
<keyword evidence="3" id="KW-1185">Reference proteome</keyword>